<dbReference type="PANTHER" id="PTHR24320">
    <property type="entry name" value="RETINOL DEHYDROGENASE"/>
    <property type="match status" value="1"/>
</dbReference>
<dbReference type="STRING" id="1157616.A0A1Z5SNJ9"/>
<dbReference type="PANTHER" id="PTHR24320:SF282">
    <property type="entry name" value="WW DOMAIN-CONTAINING OXIDOREDUCTASE"/>
    <property type="match status" value="1"/>
</dbReference>
<dbReference type="VEuPathDB" id="FungiDB:BTJ68_14059"/>
<dbReference type="InterPro" id="IPR036291">
    <property type="entry name" value="NAD(P)-bd_dom_sf"/>
</dbReference>
<dbReference type="AlphaFoldDB" id="A0A1Z5SNJ9"/>
<evidence type="ECO:0008006" key="6">
    <source>
        <dbReference type="Google" id="ProtNLM"/>
    </source>
</evidence>
<dbReference type="Pfam" id="PF00106">
    <property type="entry name" value="adh_short"/>
    <property type="match status" value="1"/>
</dbReference>
<keyword evidence="2" id="KW-0521">NADP</keyword>
<gene>
    <name evidence="4" type="ORF">BTJ68_14059</name>
</gene>
<dbReference type="SUPFAM" id="SSF51735">
    <property type="entry name" value="NAD(P)-binding Rossmann-fold domains"/>
    <property type="match status" value="1"/>
</dbReference>
<keyword evidence="3" id="KW-0560">Oxidoreductase</keyword>
<comment type="similarity">
    <text evidence="1">Belongs to the short-chain dehydrogenases/reductases (SDR) family.</text>
</comment>
<proteinExistence type="inferred from homology"/>
<dbReference type="InParanoid" id="A0A1Z5SNJ9"/>
<reference evidence="4 5" key="1">
    <citation type="submission" date="2017-01" db="EMBL/GenBank/DDBJ databases">
        <title>The recent genome duplication of the halophilic yeast Hortaea werneckii: insights from long-read sequencing.</title>
        <authorList>
            <person name="Sinha S."/>
            <person name="Flibotte S."/>
            <person name="Neira M."/>
            <person name="Lenassi M."/>
            <person name="Gostincar C."/>
            <person name="Stajich J.E."/>
            <person name="Nislow C.E."/>
        </authorList>
    </citation>
    <scope>NUCLEOTIDE SEQUENCE [LARGE SCALE GENOMIC DNA]</scope>
    <source>
        <strain evidence="4 5">EXF-2000</strain>
    </source>
</reference>
<keyword evidence="5" id="KW-1185">Reference proteome</keyword>
<comment type="caution">
    <text evidence="4">The sequence shown here is derived from an EMBL/GenBank/DDBJ whole genome shotgun (WGS) entry which is preliminary data.</text>
</comment>
<dbReference type="Proteomes" id="UP000194280">
    <property type="component" value="Unassembled WGS sequence"/>
</dbReference>
<name>A0A1Z5SNJ9_HORWE</name>
<dbReference type="EMBL" id="MUNK01000375">
    <property type="protein sequence ID" value="OTA22383.1"/>
    <property type="molecule type" value="Genomic_DNA"/>
</dbReference>
<dbReference type="OrthoDB" id="191139at2759"/>
<sequence length="314" mass="34032">MFDFLTGGAWTPEQNIPSLSGKVIIVTGGNAGLGKETVLQLAKHEPKEIFLAARTPSKAEAAISEIKKVVPNGNVSFLQLDLSSFESVKKAAEEFKGKSDRLDILVNNAGIMATPYSKTNEGYEIQFGTNHMGHALFTKLLLPTLLKTAETPGADVRVVNLSSEGHNMAPNGGILFDQAALEKVGPWTRYGQAKLANILHARELQKHHPSLTATALHPGVIVTDLYNPFSSTTFGGGAFKTVMGGMTKAGLLYDVPKGTRNQLWCAAADRETVRSSHYWKPIGSKAAGSKYAQDEKLAERLWAWTEEELEKHGC</sequence>
<accession>A0A1Z5SNJ9</accession>
<evidence type="ECO:0000313" key="5">
    <source>
        <dbReference type="Proteomes" id="UP000194280"/>
    </source>
</evidence>
<dbReference type="InterPro" id="IPR002347">
    <property type="entry name" value="SDR_fam"/>
</dbReference>
<organism evidence="4 5">
    <name type="scientific">Hortaea werneckii EXF-2000</name>
    <dbReference type="NCBI Taxonomy" id="1157616"/>
    <lineage>
        <taxon>Eukaryota</taxon>
        <taxon>Fungi</taxon>
        <taxon>Dikarya</taxon>
        <taxon>Ascomycota</taxon>
        <taxon>Pezizomycotina</taxon>
        <taxon>Dothideomycetes</taxon>
        <taxon>Dothideomycetidae</taxon>
        <taxon>Mycosphaerellales</taxon>
        <taxon>Teratosphaeriaceae</taxon>
        <taxon>Hortaea</taxon>
    </lineage>
</organism>
<dbReference type="FunCoup" id="A0A1Z5SNJ9">
    <property type="interactions" value="440"/>
</dbReference>
<evidence type="ECO:0000256" key="1">
    <source>
        <dbReference type="ARBA" id="ARBA00006484"/>
    </source>
</evidence>
<dbReference type="Gene3D" id="3.40.50.720">
    <property type="entry name" value="NAD(P)-binding Rossmann-like Domain"/>
    <property type="match status" value="1"/>
</dbReference>
<evidence type="ECO:0000256" key="3">
    <source>
        <dbReference type="ARBA" id="ARBA00023002"/>
    </source>
</evidence>
<evidence type="ECO:0000313" key="4">
    <source>
        <dbReference type="EMBL" id="OTA22383.1"/>
    </source>
</evidence>
<dbReference type="PRINTS" id="PR00081">
    <property type="entry name" value="GDHRDH"/>
</dbReference>
<evidence type="ECO:0000256" key="2">
    <source>
        <dbReference type="ARBA" id="ARBA00022857"/>
    </source>
</evidence>
<protein>
    <recommendedName>
        <fullName evidence="6">Oxidoreductase</fullName>
    </recommendedName>
</protein>
<dbReference type="GO" id="GO:0016491">
    <property type="term" value="F:oxidoreductase activity"/>
    <property type="evidence" value="ECO:0007669"/>
    <property type="project" value="UniProtKB-KW"/>
</dbReference>